<dbReference type="AlphaFoldDB" id="A0A0C3QN28"/>
<reference evidence="2 3" key="1">
    <citation type="submission" date="2014-04" db="EMBL/GenBank/DDBJ databases">
        <authorList>
            <consortium name="DOE Joint Genome Institute"/>
            <person name="Kuo A."/>
            <person name="Girlanda M."/>
            <person name="Perotto S."/>
            <person name="Kohler A."/>
            <person name="Nagy L.G."/>
            <person name="Floudas D."/>
            <person name="Copeland A."/>
            <person name="Barry K.W."/>
            <person name="Cichocki N."/>
            <person name="Veneault-Fourrey C."/>
            <person name="LaButti K."/>
            <person name="Lindquist E.A."/>
            <person name="Lipzen A."/>
            <person name="Lundell T."/>
            <person name="Morin E."/>
            <person name="Murat C."/>
            <person name="Sun H."/>
            <person name="Tunlid A."/>
            <person name="Henrissat B."/>
            <person name="Grigoriev I.V."/>
            <person name="Hibbett D.S."/>
            <person name="Martin F."/>
            <person name="Nordberg H.P."/>
            <person name="Cantor M.N."/>
            <person name="Hua S.X."/>
        </authorList>
    </citation>
    <scope>NUCLEOTIDE SEQUENCE [LARGE SCALE GENOMIC DNA]</scope>
    <source>
        <strain evidence="2 3">MUT 4182</strain>
    </source>
</reference>
<dbReference type="Proteomes" id="UP000054248">
    <property type="component" value="Unassembled WGS sequence"/>
</dbReference>
<feature type="region of interest" description="Disordered" evidence="1">
    <location>
        <begin position="37"/>
        <end position="68"/>
    </location>
</feature>
<reference evidence="3" key="2">
    <citation type="submission" date="2015-01" db="EMBL/GenBank/DDBJ databases">
        <title>Evolutionary Origins and Diversification of the Mycorrhizal Mutualists.</title>
        <authorList>
            <consortium name="DOE Joint Genome Institute"/>
            <consortium name="Mycorrhizal Genomics Consortium"/>
            <person name="Kohler A."/>
            <person name="Kuo A."/>
            <person name="Nagy L.G."/>
            <person name="Floudas D."/>
            <person name="Copeland A."/>
            <person name="Barry K.W."/>
            <person name="Cichocki N."/>
            <person name="Veneault-Fourrey C."/>
            <person name="LaButti K."/>
            <person name="Lindquist E.A."/>
            <person name="Lipzen A."/>
            <person name="Lundell T."/>
            <person name="Morin E."/>
            <person name="Murat C."/>
            <person name="Riley R."/>
            <person name="Ohm R."/>
            <person name="Sun H."/>
            <person name="Tunlid A."/>
            <person name="Henrissat B."/>
            <person name="Grigoriev I.V."/>
            <person name="Hibbett D.S."/>
            <person name="Martin F."/>
        </authorList>
    </citation>
    <scope>NUCLEOTIDE SEQUENCE [LARGE SCALE GENOMIC DNA]</scope>
    <source>
        <strain evidence="3">MUT 4182</strain>
    </source>
</reference>
<name>A0A0C3QN28_9AGAM</name>
<evidence type="ECO:0000313" key="3">
    <source>
        <dbReference type="Proteomes" id="UP000054248"/>
    </source>
</evidence>
<sequence length="80" mass="9454">MLEDFDQFWHEVFMYHSRSRANLLQALALHHHLIRSSFSPGTSSPNHISPLQRNSRRSPSMTDTEPPSFLRLDDWARHRV</sequence>
<accession>A0A0C3QN28</accession>
<organism evidence="2 3">
    <name type="scientific">Tulasnella calospora MUT 4182</name>
    <dbReference type="NCBI Taxonomy" id="1051891"/>
    <lineage>
        <taxon>Eukaryota</taxon>
        <taxon>Fungi</taxon>
        <taxon>Dikarya</taxon>
        <taxon>Basidiomycota</taxon>
        <taxon>Agaricomycotina</taxon>
        <taxon>Agaricomycetes</taxon>
        <taxon>Cantharellales</taxon>
        <taxon>Tulasnellaceae</taxon>
        <taxon>Tulasnella</taxon>
    </lineage>
</organism>
<dbReference type="HOGENOM" id="CLU_2591547_0_0_1"/>
<keyword evidence="3" id="KW-1185">Reference proteome</keyword>
<feature type="compositionally biased region" description="Polar residues" evidence="1">
    <location>
        <begin position="37"/>
        <end position="65"/>
    </location>
</feature>
<proteinExistence type="predicted"/>
<evidence type="ECO:0000313" key="2">
    <source>
        <dbReference type="EMBL" id="KIO28379.1"/>
    </source>
</evidence>
<dbReference type="EMBL" id="KN822995">
    <property type="protein sequence ID" value="KIO28379.1"/>
    <property type="molecule type" value="Genomic_DNA"/>
</dbReference>
<protein>
    <submittedName>
        <fullName evidence="2">Uncharacterized protein</fullName>
    </submittedName>
</protein>
<gene>
    <name evidence="2" type="ORF">M407DRAFT_181970</name>
</gene>
<evidence type="ECO:0000256" key="1">
    <source>
        <dbReference type="SAM" id="MobiDB-lite"/>
    </source>
</evidence>